<dbReference type="Proteomes" id="UP000027997">
    <property type="component" value="Unassembled WGS sequence"/>
</dbReference>
<accession>A0A081K8N2</accession>
<comment type="caution">
    <text evidence="2">The sequence shown here is derived from an EMBL/GenBank/DDBJ whole genome shotgun (WGS) entry which is preliminary data.</text>
</comment>
<gene>
    <name evidence="2" type="ORF">GV64_06945</name>
</gene>
<sequence length="450" mass="51002">MLRFLKGFTIVAILVAIILPGMRYFLSSKITLMVNQWIANISPYARVSYENIDIDLAGAIKLRNATVDAQYGQQPNLKVQRISIRFPELYDFYQLALKGDYSLVPDSLAIELQGMNLFFLDSPHLAEHYAARNKLLGTHLSGTCEKNLLFGPTQLKSMGYTHSTLLNLGLQYRFHDFNQTLDLSIDSEIQGLGFITLGMSIDNVSHLDWETINNDRLGLKQLSFLYQDDGYIHRRVQYCAQRSGVPTEEYITREASQDDRYYAALWGVIPGASIRSAYQQFLYSPQTISINLGLQSPFLLDRQYWKNAIPAVSQLYVSVNNKEIIAPELNIIPEGLSGKVGDLQAILSHPEQPEKVDQNTNNITIASLHEEIDQRAIYVGQHVEYKSVELTSLTADERRQVKITLSNGRQYEGFIDSLNEKELQLKSLHAGGEVVMPVQLARIYLLEIMM</sequence>
<feature type="transmembrane region" description="Helical" evidence="1">
    <location>
        <begin position="7"/>
        <end position="26"/>
    </location>
</feature>
<evidence type="ECO:0000313" key="3">
    <source>
        <dbReference type="Proteomes" id="UP000027997"/>
    </source>
</evidence>
<organism evidence="2 3">
    <name type="scientific">Endozoicomonas elysicola</name>
    <dbReference type="NCBI Taxonomy" id="305900"/>
    <lineage>
        <taxon>Bacteria</taxon>
        <taxon>Pseudomonadati</taxon>
        <taxon>Pseudomonadota</taxon>
        <taxon>Gammaproteobacteria</taxon>
        <taxon>Oceanospirillales</taxon>
        <taxon>Endozoicomonadaceae</taxon>
        <taxon>Endozoicomonas</taxon>
    </lineage>
</organism>
<dbReference type="RefSeq" id="WP_020580912.1">
    <property type="nucleotide sequence ID" value="NZ_JOJP01000001.1"/>
</dbReference>
<evidence type="ECO:0000256" key="1">
    <source>
        <dbReference type="SAM" id="Phobius"/>
    </source>
</evidence>
<keyword evidence="1" id="KW-1133">Transmembrane helix</keyword>
<dbReference type="EMBL" id="JOJP01000001">
    <property type="protein sequence ID" value="KEI70508.1"/>
    <property type="molecule type" value="Genomic_DNA"/>
</dbReference>
<keyword evidence="1" id="KW-0472">Membrane</keyword>
<reference evidence="2 3" key="1">
    <citation type="submission" date="2014-06" db="EMBL/GenBank/DDBJ databases">
        <title>Whole Genome Sequences of Three Symbiotic Endozoicomonas Bacteria.</title>
        <authorList>
            <person name="Neave M.J."/>
            <person name="Apprill A."/>
            <person name="Voolstra C.R."/>
        </authorList>
    </citation>
    <scope>NUCLEOTIDE SEQUENCE [LARGE SCALE GENOMIC DNA]</scope>
    <source>
        <strain evidence="2 3">DSM 22380</strain>
    </source>
</reference>
<proteinExistence type="predicted"/>
<protein>
    <submittedName>
        <fullName evidence="2">Uncharacterized protein</fullName>
    </submittedName>
</protein>
<dbReference type="AlphaFoldDB" id="A0A081K8N2"/>
<keyword evidence="3" id="KW-1185">Reference proteome</keyword>
<dbReference type="eggNOG" id="ENOG5032WP3">
    <property type="taxonomic scope" value="Bacteria"/>
</dbReference>
<keyword evidence="1" id="KW-0812">Transmembrane</keyword>
<name>A0A081K8N2_9GAMM</name>
<evidence type="ECO:0000313" key="2">
    <source>
        <dbReference type="EMBL" id="KEI70508.1"/>
    </source>
</evidence>